<evidence type="ECO:0000256" key="7">
    <source>
        <dbReference type="ARBA" id="ARBA00067866"/>
    </source>
</evidence>
<feature type="domain" description="TRUD" evidence="10">
    <location>
        <begin position="569"/>
        <end position="792"/>
    </location>
</feature>
<evidence type="ECO:0000256" key="4">
    <source>
        <dbReference type="ARBA" id="ARBA00022664"/>
    </source>
</evidence>
<organism evidence="11 12">
    <name type="scientific">Canis lupus familiaris</name>
    <name type="common">Dog</name>
    <name type="synonym">Canis familiaris</name>
    <dbReference type="NCBI Taxonomy" id="9615"/>
    <lineage>
        <taxon>Eukaryota</taxon>
        <taxon>Metazoa</taxon>
        <taxon>Chordata</taxon>
        <taxon>Craniata</taxon>
        <taxon>Vertebrata</taxon>
        <taxon>Euteleostomi</taxon>
        <taxon>Mammalia</taxon>
        <taxon>Eutheria</taxon>
        <taxon>Laurasiatheria</taxon>
        <taxon>Carnivora</taxon>
        <taxon>Caniformia</taxon>
        <taxon>Canidae</taxon>
        <taxon>Canis</taxon>
    </lineage>
</organism>
<comment type="catalytic activity">
    <reaction evidence="1">
        <text>a uridine in mRNA = a pseudouridine in mRNA</text>
        <dbReference type="Rhea" id="RHEA:56644"/>
        <dbReference type="Rhea" id="RHEA-COMP:14658"/>
        <dbReference type="Rhea" id="RHEA-COMP:14659"/>
        <dbReference type="ChEBI" id="CHEBI:65314"/>
        <dbReference type="ChEBI" id="CHEBI:65315"/>
    </reaction>
</comment>
<evidence type="ECO:0000256" key="8">
    <source>
        <dbReference type="ARBA" id="ARBA00079696"/>
    </source>
</evidence>
<dbReference type="InterPro" id="IPR001656">
    <property type="entry name" value="PsdUridine_synth_TruD"/>
</dbReference>
<dbReference type="InterPro" id="IPR042214">
    <property type="entry name" value="TruD_catalytic"/>
</dbReference>
<dbReference type="AlphaFoldDB" id="A0A8C0NUP4"/>
<feature type="compositionally biased region" description="Basic and acidic residues" evidence="9">
    <location>
        <begin position="238"/>
        <end position="262"/>
    </location>
</feature>
<evidence type="ECO:0000256" key="1">
    <source>
        <dbReference type="ARBA" id="ARBA00001166"/>
    </source>
</evidence>
<dbReference type="InterPro" id="IPR011760">
    <property type="entry name" value="PsdUridine_synth_TruD_insert"/>
</dbReference>
<evidence type="ECO:0000313" key="12">
    <source>
        <dbReference type="Proteomes" id="UP000694429"/>
    </source>
</evidence>
<evidence type="ECO:0000313" key="11">
    <source>
        <dbReference type="Ensembl" id="ENSCAFP00030031530.1"/>
    </source>
</evidence>
<evidence type="ECO:0000256" key="2">
    <source>
        <dbReference type="ARBA" id="ARBA00007953"/>
    </source>
</evidence>
<comment type="function">
    <text evidence="6">Pseudouridine synthase that catalyzes pseudouridylation of mRNAs.</text>
</comment>
<dbReference type="GO" id="GO:0009982">
    <property type="term" value="F:pseudouridine synthase activity"/>
    <property type="evidence" value="ECO:0007669"/>
    <property type="project" value="InterPro"/>
</dbReference>
<gene>
    <name evidence="11" type="primary">PUS7L</name>
</gene>
<evidence type="ECO:0000256" key="9">
    <source>
        <dbReference type="SAM" id="MobiDB-lite"/>
    </source>
</evidence>
<sequence length="846" mass="96936">MRRALCPGFLNLQLRRPGSFSSPGASLLLTTWLSNSWKIFIAFTCSGPSFILPRRLFGVCVSFSCSNTSSSCILITQRFLSFLFKAFIYLFVRDAEREAGSVPGARGGARSRVSRVTPWAEGGAKLLSPPWAAYPQWFLRSWHCYLRMEEDTDFRIRFSSLGFITDHIGFRGTIKSSPSDFVVIEIDEQGQLVNKSTSGLINKVLPEPNNFAKKTKLDFQNISCQEGSNQEVNTFTKCSDDDQNHQSGSEKEDTINDGTSKGEEEKVHVLGNLLDEKTNDLLTHFAFDIKEKWNSKTELIGSSPEFSLGRILDKNQRAILHSAVRQKFPFLITVGKNSEIVVKPNLEYKELCHLVSEEEALDFFKYLDAKKENSKFTFKPDMNKDHRKAVHHFVNKKFGNLVETKSFPELNYNAANPNIAITVRFREKKHKHRKRSLFECQDQKVIYTAFTLRKENLEMFEALGFLAIKLGVIPSDFSYAGLKDKKAITYQAMVVRKVSPERLKNIEKEIEKKRMNVFNIRSVGDSLRLGQLKGNHFDIIIRNVRNQINDSTNLRERILEAIENVKNKGFVNYYGPQRFGMGRKVHTDQIGLALLKSEMVKAVKLFLTPEDLDDPVNRAKKYFLQTEDAKGTLSLMPEFKVRERALLESLHRFGMTEEGCIQAWFSFPHSMRIFYIHAYSSKIWNEAVSYRLSTYGSRVVEGDLVCLDEDIDDEHFPSSKVHLVTEEEESASTYAIHQVVLPVLGYNIQYPKNKVGQWYQDTLSRDGLQTCRFKVPTLKLNVPGCYRQILKHPHNVSYQLMEEHDTDVKTEGSHIDETTLSLQISFDLDASCYATVCLREIMKHDF</sequence>
<evidence type="ECO:0000256" key="5">
    <source>
        <dbReference type="ARBA" id="ARBA00023235"/>
    </source>
</evidence>
<dbReference type="NCBIfam" id="TIGR00094">
    <property type="entry name" value="tRNA_TruD_broad"/>
    <property type="match status" value="1"/>
</dbReference>
<proteinExistence type="inferred from homology"/>
<dbReference type="Pfam" id="PF23943">
    <property type="entry name" value="PUS7L_N"/>
    <property type="match status" value="1"/>
</dbReference>
<protein>
    <recommendedName>
        <fullName evidence="7">Pseudouridylate synthase PUS7L</fullName>
    </recommendedName>
    <alternativeName>
        <fullName evidence="8">Pseudouridylate synthase 7 homolog-like protein</fullName>
    </alternativeName>
</protein>
<name>A0A8C0NUP4_CANLF</name>
<dbReference type="FunFam" id="3.30.2350.20:FF:000005">
    <property type="entry name" value="pseudouridylate synthase 7 homolog-like protein"/>
    <property type="match status" value="1"/>
</dbReference>
<dbReference type="GO" id="GO:0001522">
    <property type="term" value="P:pseudouridine synthesis"/>
    <property type="evidence" value="ECO:0007669"/>
    <property type="project" value="InterPro"/>
</dbReference>
<dbReference type="Pfam" id="PF01142">
    <property type="entry name" value="TruD"/>
    <property type="match status" value="1"/>
</dbReference>
<dbReference type="InterPro" id="IPR056963">
    <property type="entry name" value="PUS7L_N"/>
</dbReference>
<dbReference type="CDD" id="cd02576">
    <property type="entry name" value="PseudoU_synth_ScPUS7"/>
    <property type="match status" value="1"/>
</dbReference>
<dbReference type="PROSITE" id="PS50984">
    <property type="entry name" value="TRUD"/>
    <property type="match status" value="1"/>
</dbReference>
<evidence type="ECO:0000259" key="10">
    <source>
        <dbReference type="PROSITE" id="PS50984"/>
    </source>
</evidence>
<dbReference type="Gene3D" id="3.30.2350.20">
    <property type="entry name" value="TruD, catalytic domain"/>
    <property type="match status" value="2"/>
</dbReference>
<evidence type="ECO:0000256" key="3">
    <source>
        <dbReference type="ARBA" id="ARBA00022553"/>
    </source>
</evidence>
<keyword evidence="4" id="KW-0507">mRNA processing</keyword>
<keyword evidence="3" id="KW-0597">Phosphoprotein</keyword>
<comment type="similarity">
    <text evidence="2">Belongs to the pseudouridine synthase TruD family.</text>
</comment>
<dbReference type="PANTHER" id="PTHR13326">
    <property type="entry name" value="TRNA PSEUDOURIDINE SYNTHASE D"/>
    <property type="match status" value="1"/>
</dbReference>
<dbReference type="FunFam" id="3.30.2350.20:FF:000004">
    <property type="entry name" value="pseudouridylate synthase 7 homolog-like protein"/>
    <property type="match status" value="1"/>
</dbReference>
<evidence type="ECO:0000256" key="6">
    <source>
        <dbReference type="ARBA" id="ARBA00057241"/>
    </source>
</evidence>
<dbReference type="GO" id="GO:0006397">
    <property type="term" value="P:mRNA processing"/>
    <property type="evidence" value="ECO:0007669"/>
    <property type="project" value="UniProtKB-KW"/>
</dbReference>
<feature type="region of interest" description="Disordered" evidence="9">
    <location>
        <begin position="235"/>
        <end position="262"/>
    </location>
</feature>
<dbReference type="Proteomes" id="UP000694429">
    <property type="component" value="Chromosome 27"/>
</dbReference>
<reference evidence="11" key="1">
    <citation type="submission" date="2019-03" db="EMBL/GenBank/DDBJ databases">
        <authorList>
            <person name="Warren W.C."/>
            <person name="Johnson G.S."/>
        </authorList>
    </citation>
    <scope>NUCLEOTIDE SEQUENCE [LARGE SCALE GENOMIC DNA]</scope>
    <source>
        <strain evidence="11">Basenji</strain>
    </source>
</reference>
<dbReference type="InterPro" id="IPR020103">
    <property type="entry name" value="PsdUridine_synth_cat_dom_sf"/>
</dbReference>
<dbReference type="Ensembl" id="ENSCAFT00030036142.1">
    <property type="protein sequence ID" value="ENSCAFP00030031530.1"/>
    <property type="gene ID" value="ENSCAFG00030019688.1"/>
</dbReference>
<keyword evidence="5" id="KW-0413">Isomerase</keyword>
<accession>A0A8C0NUP4</accession>
<dbReference type="SUPFAM" id="SSF55120">
    <property type="entry name" value="Pseudouridine synthase"/>
    <property type="match status" value="1"/>
</dbReference>
<dbReference type="PANTHER" id="PTHR13326:SF21">
    <property type="entry name" value="PSEUDOURIDYLATE SYNTHASE PUS7L"/>
    <property type="match status" value="1"/>
</dbReference>
<dbReference type="InterPro" id="IPR056961">
    <property type="entry name" value="R3H_PUS7L"/>
</dbReference>
<dbReference type="GO" id="GO:0003723">
    <property type="term" value="F:RNA binding"/>
    <property type="evidence" value="ECO:0007669"/>
    <property type="project" value="InterPro"/>
</dbReference>
<dbReference type="Pfam" id="PF25094">
    <property type="entry name" value="R3H_PUS7L"/>
    <property type="match status" value="1"/>
</dbReference>
<reference evidence="11" key="2">
    <citation type="submission" date="2025-08" db="UniProtKB">
        <authorList>
            <consortium name="Ensembl"/>
        </authorList>
    </citation>
    <scope>IDENTIFICATION</scope>
</reference>